<keyword evidence="2" id="KW-1185">Reference proteome</keyword>
<proteinExistence type="predicted"/>
<comment type="caution">
    <text evidence="1">The sequence shown here is derived from an EMBL/GenBank/DDBJ whole genome shotgun (WGS) entry which is preliminary data.</text>
</comment>
<dbReference type="AlphaFoldDB" id="A0A8S0V6Z7"/>
<name>A0A8S0V6Z7_OLEEU</name>
<evidence type="ECO:0000313" key="2">
    <source>
        <dbReference type="Proteomes" id="UP000594638"/>
    </source>
</evidence>
<sequence>MIKFMLSSCYPFHSEISSINADENAFINARFVKNGANAPSLTAMTMLYRIPATLELDAIDKSLVYIQVFVGEFALTILFSVASKNCVISSSLLSFVLGFVEVV</sequence>
<accession>A0A8S0V6Z7</accession>
<dbReference type="EMBL" id="CACTIH010009143">
    <property type="protein sequence ID" value="CAA3025785.1"/>
    <property type="molecule type" value="Genomic_DNA"/>
</dbReference>
<dbReference type="Gramene" id="OE9A084305T1">
    <property type="protein sequence ID" value="OE9A084305C1"/>
    <property type="gene ID" value="OE9A084305"/>
</dbReference>
<organism evidence="1 2">
    <name type="scientific">Olea europaea subsp. europaea</name>
    <dbReference type="NCBI Taxonomy" id="158383"/>
    <lineage>
        <taxon>Eukaryota</taxon>
        <taxon>Viridiplantae</taxon>
        <taxon>Streptophyta</taxon>
        <taxon>Embryophyta</taxon>
        <taxon>Tracheophyta</taxon>
        <taxon>Spermatophyta</taxon>
        <taxon>Magnoliopsida</taxon>
        <taxon>eudicotyledons</taxon>
        <taxon>Gunneridae</taxon>
        <taxon>Pentapetalae</taxon>
        <taxon>asterids</taxon>
        <taxon>lamiids</taxon>
        <taxon>Lamiales</taxon>
        <taxon>Oleaceae</taxon>
        <taxon>Oleeae</taxon>
        <taxon>Olea</taxon>
    </lineage>
</organism>
<evidence type="ECO:0000313" key="1">
    <source>
        <dbReference type="EMBL" id="CAA3025785.1"/>
    </source>
</evidence>
<reference evidence="1 2" key="1">
    <citation type="submission" date="2019-12" db="EMBL/GenBank/DDBJ databases">
        <authorList>
            <person name="Alioto T."/>
            <person name="Alioto T."/>
            <person name="Gomez Garrido J."/>
        </authorList>
    </citation>
    <scope>NUCLEOTIDE SEQUENCE [LARGE SCALE GENOMIC DNA]</scope>
</reference>
<dbReference type="Proteomes" id="UP000594638">
    <property type="component" value="Unassembled WGS sequence"/>
</dbReference>
<gene>
    <name evidence="1" type="ORF">OLEA9_A084305</name>
</gene>
<protein>
    <submittedName>
        <fullName evidence="1">Uncharacterized protein</fullName>
    </submittedName>
</protein>